<keyword evidence="3 4" id="KW-0539">Nucleus</keyword>
<evidence type="ECO:0000256" key="2">
    <source>
        <dbReference type="ARBA" id="ARBA00022737"/>
    </source>
</evidence>
<dbReference type="PANTHER" id="PTHR12891:SF0">
    <property type="entry name" value="MMS19 NUCLEOTIDE EXCISION REPAIR PROTEIN HOMOLOG"/>
    <property type="match status" value="1"/>
</dbReference>
<dbReference type="InterPro" id="IPR039920">
    <property type="entry name" value="MMS19"/>
</dbReference>
<sequence length="1197" mass="132039">MATFKDWALQYVLADEEPVQRELAQKAAREIESSRASSTVVGNWAASIQQWLTTAHAKDSDQMDEGEDGGSGDIIARAKALGFLADTLQALDKNMLRADQVVRLAGFFGAMFSYDHKAGITASAKALRQLYSMKNFKPDVGVQMVDAVLMIKEDFRLQTPVTRLEIYELFLGLFQDQAVSSLLQHKYGSSQGFIVDLLRLCQNERDPRNLLVWFKILGVLLADYAPSADVTEEIFKTFSAYFPISLKSSATPIGITAEDLKSAVRACFAAHQRVAPLAFPYLMQKLDQGDAVTVAVKVDILRTIKACLDEYDHPQNSVVPFVEKIWNSLKYEVRNGEVKETIDATLDVLRAIANKLDGTKSQKLDVSLLKSYIDIVFKDCRDDLSNPTYTKQAGLLLMTVITANIRAYTLESGGFVECIRQNLRQPKSPSHTRDLLLLLNSALKSRLDLVRNRKEGHPEDEELLRTEPRAHLDALFHEVYLPIWVKKANEPDADTVDVLKKVTQGLALLVSQRVLQPDGALSLLCSGTTCSEICSLLTQSLIKGLALSSNDNITDDTVLEDEAVLALRTVVMSYTDGYIEIASRAKAEIQKRQWSNPSRYSLNALKDLLSRLAFIGCSEIPSRVSVEGKSQKTLSALQHLVTLIATLLNIFPLSSPSGSARFADHSARESSLANAHVISALHGGMLHFRDACASRYQKEVLVAYSGSDRSWIEEFSGLPFNWLQQLQGPDGLRDETIELLREDDPEVYRQYLRLGLFTVRYIYRKAASGSQTLWNERILAQVANITALVVRALDEKLQITCDLAHEAFRFFHAGDGSLEQKPTKPLTELLTLGILEGLRPGALADLYIPGGAAEAFLCNTADLGPFPSRASEIRAAIGAILVNKYKGGPSTCDPESQTIKKVLGFWANQIKVATSSVDIDINTFEAYNSIAMYIFAGAIARQDKSVVQEAVPVLHEAIASGHHNGELVARSMGILVKDNNLLSEENHAVVKRLYKQWAYSQLVRPLYKLALPTGKEADVWATNRYTAAILAVVSNCPFKVYEEDVEVLTRLLIATLGGNRITAGLSKQAARMQVASALEILVQILANEPESLKGHLKAVIGGAMNVHQEASLDTREVDESSFKYTIKPTGAGADLYAVSCRKLTLQLLGLIPSKFEERHLLPYALQLKRMLATASGDPVREVRKVALLARGGWAKVG</sequence>
<keyword evidence="2" id="KW-0677">Repeat</keyword>
<keyword evidence="4" id="KW-0227">DNA damage</keyword>
<evidence type="ECO:0000259" key="6">
    <source>
        <dbReference type="Pfam" id="PF14500"/>
    </source>
</evidence>
<dbReference type="SUPFAM" id="SSF48371">
    <property type="entry name" value="ARM repeat"/>
    <property type="match status" value="1"/>
</dbReference>
<dbReference type="Proteomes" id="UP001174934">
    <property type="component" value="Unassembled WGS sequence"/>
</dbReference>
<keyword evidence="8" id="KW-1185">Reference proteome</keyword>
<comment type="similarity">
    <text evidence="4">Belongs to the MET18/MMS19 family.</text>
</comment>
<comment type="caution">
    <text evidence="7">The sequence shown here is derived from an EMBL/GenBank/DDBJ whole genome shotgun (WGS) entry which is preliminary data.</text>
</comment>
<comment type="function">
    <text evidence="4">Key component of the cytosolic iron-sulfur protein assembly (CIA) complex, a multiprotein complex that mediates the incorporation of iron-sulfur cluster into apoproteins specifically involved in DNA metabolism and genomic integrity. In the CIA complex, MMS19 acts as an adapter between early-acting CIA components and a subset of cellular target iron-sulfur proteins.</text>
</comment>
<dbReference type="InterPro" id="IPR016024">
    <property type="entry name" value="ARM-type_fold"/>
</dbReference>
<evidence type="ECO:0000256" key="4">
    <source>
        <dbReference type="RuleBase" id="RU367072"/>
    </source>
</evidence>
<dbReference type="Pfam" id="PF12460">
    <property type="entry name" value="MMS19_C"/>
    <property type="match status" value="1"/>
</dbReference>
<feature type="domain" description="MMS19 N-terminal" evidence="6">
    <location>
        <begin position="73"/>
        <end position="333"/>
    </location>
</feature>
<dbReference type="PANTHER" id="PTHR12891">
    <property type="entry name" value="DNA REPAIR/TRANSCRIPTION PROTEIN MET18/MMS19"/>
    <property type="match status" value="1"/>
</dbReference>
<proteinExistence type="inferred from homology"/>
<evidence type="ECO:0000313" key="8">
    <source>
        <dbReference type="Proteomes" id="UP001174934"/>
    </source>
</evidence>
<organism evidence="7 8">
    <name type="scientific">Bombardia bombarda</name>
    <dbReference type="NCBI Taxonomy" id="252184"/>
    <lineage>
        <taxon>Eukaryota</taxon>
        <taxon>Fungi</taxon>
        <taxon>Dikarya</taxon>
        <taxon>Ascomycota</taxon>
        <taxon>Pezizomycotina</taxon>
        <taxon>Sordariomycetes</taxon>
        <taxon>Sordariomycetidae</taxon>
        <taxon>Sordariales</taxon>
        <taxon>Lasiosphaeriaceae</taxon>
        <taxon>Bombardia</taxon>
    </lineage>
</organism>
<evidence type="ECO:0000313" key="7">
    <source>
        <dbReference type="EMBL" id="KAK0628465.1"/>
    </source>
</evidence>
<dbReference type="GO" id="GO:0005634">
    <property type="term" value="C:nucleus"/>
    <property type="evidence" value="ECO:0007669"/>
    <property type="project" value="UniProtKB-SubCell"/>
</dbReference>
<keyword evidence="4" id="KW-0234">DNA repair</keyword>
<evidence type="ECO:0000259" key="5">
    <source>
        <dbReference type="Pfam" id="PF12460"/>
    </source>
</evidence>
<reference evidence="7" key="1">
    <citation type="submission" date="2023-06" db="EMBL/GenBank/DDBJ databases">
        <title>Genome-scale phylogeny and comparative genomics of the fungal order Sordariales.</title>
        <authorList>
            <consortium name="Lawrence Berkeley National Laboratory"/>
            <person name="Hensen N."/>
            <person name="Bonometti L."/>
            <person name="Westerberg I."/>
            <person name="Brannstrom I.O."/>
            <person name="Guillou S."/>
            <person name="Cros-Aarteil S."/>
            <person name="Calhoun S."/>
            <person name="Haridas S."/>
            <person name="Kuo A."/>
            <person name="Mondo S."/>
            <person name="Pangilinan J."/>
            <person name="Riley R."/>
            <person name="LaButti K."/>
            <person name="Andreopoulos B."/>
            <person name="Lipzen A."/>
            <person name="Chen C."/>
            <person name="Yanf M."/>
            <person name="Daum C."/>
            <person name="Ng V."/>
            <person name="Clum A."/>
            <person name="Steindorff A."/>
            <person name="Ohm R."/>
            <person name="Martin F."/>
            <person name="Silar P."/>
            <person name="Natvig D."/>
            <person name="Lalanne C."/>
            <person name="Gautier V."/>
            <person name="Ament-velasquez S.L."/>
            <person name="Kruys A."/>
            <person name="Hutchinson M.I."/>
            <person name="Powell A.J."/>
            <person name="Barry K."/>
            <person name="Miller A.N."/>
            <person name="Grigoriev I.V."/>
            <person name="Debuchy R."/>
            <person name="Gladieux P."/>
            <person name="Thoren M.H."/>
            <person name="Johannesson H."/>
        </authorList>
    </citation>
    <scope>NUCLEOTIDE SEQUENCE</scope>
    <source>
        <strain evidence="7">SMH3391-2</strain>
    </source>
</reference>
<protein>
    <recommendedName>
        <fullName evidence="4">MMS19 nucleotide excision repair protein</fullName>
    </recommendedName>
</protein>
<dbReference type="InterPro" id="IPR024687">
    <property type="entry name" value="MMS19_C"/>
</dbReference>
<evidence type="ECO:0000256" key="1">
    <source>
        <dbReference type="ARBA" id="ARBA00004123"/>
    </source>
</evidence>
<dbReference type="GO" id="GO:0051604">
    <property type="term" value="P:protein maturation"/>
    <property type="evidence" value="ECO:0007669"/>
    <property type="project" value="UniProtKB-UniRule"/>
</dbReference>
<dbReference type="AlphaFoldDB" id="A0AA39X790"/>
<name>A0AA39X790_9PEZI</name>
<dbReference type="EMBL" id="JAULSR010000002">
    <property type="protein sequence ID" value="KAK0628465.1"/>
    <property type="molecule type" value="Genomic_DNA"/>
</dbReference>
<dbReference type="GO" id="GO:0006281">
    <property type="term" value="P:DNA repair"/>
    <property type="evidence" value="ECO:0007669"/>
    <property type="project" value="UniProtKB-UniRule"/>
</dbReference>
<dbReference type="GO" id="GO:0016226">
    <property type="term" value="P:iron-sulfur cluster assembly"/>
    <property type="evidence" value="ECO:0007669"/>
    <property type="project" value="UniProtKB-UniRule"/>
</dbReference>
<feature type="domain" description="MMS19 C-terminal" evidence="5">
    <location>
        <begin position="745"/>
        <end position="1118"/>
    </location>
</feature>
<gene>
    <name evidence="7" type="ORF">B0T17DRAFT_488241</name>
</gene>
<dbReference type="GO" id="GO:0097361">
    <property type="term" value="C:cytosolic [4Fe-4S] assembly targeting complex"/>
    <property type="evidence" value="ECO:0007669"/>
    <property type="project" value="UniProtKB-UniRule"/>
</dbReference>
<dbReference type="Pfam" id="PF14500">
    <property type="entry name" value="MMS19_N"/>
    <property type="match status" value="1"/>
</dbReference>
<comment type="subcellular location">
    <subcellularLocation>
        <location evidence="1 4">Nucleus</location>
    </subcellularLocation>
</comment>
<accession>A0AA39X790</accession>
<dbReference type="InterPro" id="IPR029240">
    <property type="entry name" value="MMS19_N"/>
</dbReference>
<evidence type="ECO:0000256" key="3">
    <source>
        <dbReference type="ARBA" id="ARBA00023242"/>
    </source>
</evidence>